<proteinExistence type="predicted"/>
<dbReference type="RefSeq" id="XP_033393074.1">
    <property type="nucleotide sequence ID" value="XM_033537472.1"/>
</dbReference>
<dbReference type="Pfam" id="PF24681">
    <property type="entry name" value="Kelch_KLHDC2_KLHL20_DRC7"/>
    <property type="match status" value="1"/>
</dbReference>
<keyword evidence="4" id="KW-1133">Transmembrane helix</keyword>
<evidence type="ECO:0000256" key="2">
    <source>
        <dbReference type="ARBA" id="ARBA00022737"/>
    </source>
</evidence>
<keyword evidence="4" id="KW-0812">Transmembrane</keyword>
<feature type="compositionally biased region" description="Basic and acidic residues" evidence="3">
    <location>
        <begin position="479"/>
        <end position="497"/>
    </location>
</feature>
<reference evidence="5" key="1">
    <citation type="journal article" date="2020" name="Stud. Mycol.">
        <title>101 Dothideomycetes genomes: a test case for predicting lifestyles and emergence of pathogens.</title>
        <authorList>
            <person name="Haridas S."/>
            <person name="Albert R."/>
            <person name="Binder M."/>
            <person name="Bloem J."/>
            <person name="Labutti K."/>
            <person name="Salamov A."/>
            <person name="Andreopoulos B."/>
            <person name="Baker S."/>
            <person name="Barry K."/>
            <person name="Bills G."/>
            <person name="Bluhm B."/>
            <person name="Cannon C."/>
            <person name="Castanera R."/>
            <person name="Culley D."/>
            <person name="Daum C."/>
            <person name="Ezra D."/>
            <person name="Gonzalez J."/>
            <person name="Henrissat B."/>
            <person name="Kuo A."/>
            <person name="Liang C."/>
            <person name="Lipzen A."/>
            <person name="Lutzoni F."/>
            <person name="Magnuson J."/>
            <person name="Mondo S."/>
            <person name="Nolan M."/>
            <person name="Ohm R."/>
            <person name="Pangilinan J."/>
            <person name="Park H.-J."/>
            <person name="Ramirez L."/>
            <person name="Alfaro M."/>
            <person name="Sun H."/>
            <person name="Tritt A."/>
            <person name="Yoshinaga Y."/>
            <person name="Zwiers L.-H."/>
            <person name="Turgeon B."/>
            <person name="Goodwin S."/>
            <person name="Spatafora J."/>
            <person name="Crous P."/>
            <person name="Grigoriev I."/>
        </authorList>
    </citation>
    <scope>NUCLEOTIDE SEQUENCE</scope>
    <source>
        <strain evidence="5">CBS 121167</strain>
    </source>
</reference>
<keyword evidence="6" id="KW-1185">Reference proteome</keyword>
<evidence type="ECO:0000313" key="6">
    <source>
        <dbReference type="Proteomes" id="UP000799438"/>
    </source>
</evidence>
<feature type="transmembrane region" description="Helical" evidence="4">
    <location>
        <begin position="407"/>
        <end position="430"/>
    </location>
</feature>
<protein>
    <recommendedName>
        <fullName evidence="7">Kelch repeat protein</fullName>
    </recommendedName>
</protein>
<evidence type="ECO:0000256" key="1">
    <source>
        <dbReference type="ARBA" id="ARBA00022441"/>
    </source>
</evidence>
<keyword evidence="1" id="KW-0880">Kelch repeat</keyword>
<dbReference type="PANTHER" id="PTHR46093">
    <property type="entry name" value="ACYL-COA-BINDING DOMAIN-CONTAINING PROTEIN 5"/>
    <property type="match status" value="1"/>
</dbReference>
<dbReference type="PANTHER" id="PTHR46093:SF18">
    <property type="entry name" value="FIBRONECTIN TYPE-III DOMAIN-CONTAINING PROTEIN"/>
    <property type="match status" value="1"/>
</dbReference>
<feature type="compositionally biased region" description="Basic and acidic residues" evidence="3">
    <location>
        <begin position="454"/>
        <end position="469"/>
    </location>
</feature>
<dbReference type="EMBL" id="ML995503">
    <property type="protein sequence ID" value="KAF2137356.1"/>
    <property type="molecule type" value="Genomic_DNA"/>
</dbReference>
<name>A0A6A6B0F1_9PEZI</name>
<evidence type="ECO:0000256" key="3">
    <source>
        <dbReference type="SAM" id="MobiDB-lite"/>
    </source>
</evidence>
<dbReference type="InterPro" id="IPR011043">
    <property type="entry name" value="Gal_Oxase/kelch_b-propeller"/>
</dbReference>
<evidence type="ECO:0000256" key="4">
    <source>
        <dbReference type="SAM" id="Phobius"/>
    </source>
</evidence>
<organism evidence="5 6">
    <name type="scientific">Aplosporella prunicola CBS 121167</name>
    <dbReference type="NCBI Taxonomy" id="1176127"/>
    <lineage>
        <taxon>Eukaryota</taxon>
        <taxon>Fungi</taxon>
        <taxon>Dikarya</taxon>
        <taxon>Ascomycota</taxon>
        <taxon>Pezizomycotina</taxon>
        <taxon>Dothideomycetes</taxon>
        <taxon>Dothideomycetes incertae sedis</taxon>
        <taxon>Botryosphaeriales</taxon>
        <taxon>Aplosporellaceae</taxon>
        <taxon>Aplosporella</taxon>
    </lineage>
</organism>
<dbReference type="InterPro" id="IPR015915">
    <property type="entry name" value="Kelch-typ_b-propeller"/>
</dbReference>
<dbReference type="Proteomes" id="UP000799438">
    <property type="component" value="Unassembled WGS sequence"/>
</dbReference>
<evidence type="ECO:0008006" key="7">
    <source>
        <dbReference type="Google" id="ProtNLM"/>
    </source>
</evidence>
<dbReference type="Gene3D" id="2.120.10.80">
    <property type="entry name" value="Kelch-type beta propeller"/>
    <property type="match status" value="1"/>
</dbReference>
<gene>
    <name evidence="5" type="ORF">K452DRAFT_235964</name>
</gene>
<keyword evidence="2" id="KW-0677">Repeat</keyword>
<evidence type="ECO:0000313" key="5">
    <source>
        <dbReference type="EMBL" id="KAF2137356.1"/>
    </source>
</evidence>
<dbReference type="SUPFAM" id="SSF50965">
    <property type="entry name" value="Galactose oxidase, central domain"/>
    <property type="match status" value="1"/>
</dbReference>
<feature type="region of interest" description="Disordered" evidence="3">
    <location>
        <begin position="454"/>
        <end position="511"/>
    </location>
</feature>
<accession>A0A6A6B0F1</accession>
<dbReference type="AlphaFoldDB" id="A0A6A6B0F1"/>
<keyword evidence="4" id="KW-0472">Membrane</keyword>
<dbReference type="OrthoDB" id="10251809at2759"/>
<sequence length="511" mass="56467">MLNETIDVDKPLDLSLFQTSVLPGTTLTGGEPPKTGGSTGTYFYDHEMLYPYAAMIGPEADDIYNEIWGFNTSTDEWSLIEVEGGRISYASNSDGVFAVDVKNGVSFYTGGWLMASENSTNGTIKFQSENSLNPQWSFMTAQEGLSGPHILQGVMSYVRKGDSGILVAFGGYDTEYKGSQFKSGWDWDQRDMSDIWVYDIFSNMWYRQQATGDIPPKRSEFCAVVSSAPDDSSFQITIYGGWDLAEDQAYDDIYVLSIPSFRWIRVNGSDPKTSPGRHRHKCDMWNDAQMIVSGGRVNLGVGNETTVLNDKCNSTYPPFKVLDTSTYTWRTQFEPKIEYSVPDVVATIIGGSSTGGATLNTPKNGWNYSDLASVFSKTVERDTYTYNPDASTTTEASSSNPLSGGKIAGIVVAVVVAVLFVAGAAVYFWIIRRRKKRQLEADAREARFREARLAEKPELDSKEKGRSELSPESAIFEAEMGKEKPAELDELKEKQEPVELPANSPTPELPG</sequence>
<dbReference type="GeneID" id="54294968"/>